<evidence type="ECO:0000256" key="1">
    <source>
        <dbReference type="SAM" id="SignalP"/>
    </source>
</evidence>
<name>A0ABW2ACS8_9MICO</name>
<sequence length="44" mass="4676">MLKKLVVLLGLAGLAVAAKQKLAQKNDTKDLWAQAADKPGDTNK</sequence>
<keyword evidence="1" id="KW-0732">Signal</keyword>
<protein>
    <submittedName>
        <fullName evidence="2">DLW-39 family protein</fullName>
    </submittedName>
</protein>
<evidence type="ECO:0000313" key="3">
    <source>
        <dbReference type="Proteomes" id="UP001596298"/>
    </source>
</evidence>
<feature type="signal peptide" evidence="1">
    <location>
        <begin position="1"/>
        <end position="17"/>
    </location>
</feature>
<gene>
    <name evidence="2" type="ORF">ACFQDH_05310</name>
</gene>
<comment type="caution">
    <text evidence="2">The sequence shown here is derived from an EMBL/GenBank/DDBJ whole genome shotgun (WGS) entry which is preliminary data.</text>
</comment>
<evidence type="ECO:0000313" key="2">
    <source>
        <dbReference type="EMBL" id="MFC6704698.1"/>
    </source>
</evidence>
<reference evidence="3" key="1">
    <citation type="journal article" date="2019" name="Int. J. Syst. Evol. Microbiol.">
        <title>The Global Catalogue of Microorganisms (GCM) 10K type strain sequencing project: providing services to taxonomists for standard genome sequencing and annotation.</title>
        <authorList>
            <consortium name="The Broad Institute Genomics Platform"/>
            <consortium name="The Broad Institute Genome Sequencing Center for Infectious Disease"/>
            <person name="Wu L."/>
            <person name="Ma J."/>
        </authorList>
    </citation>
    <scope>NUCLEOTIDE SEQUENCE [LARGE SCALE GENOMIC DNA]</scope>
    <source>
        <strain evidence="3">CCUG 58127</strain>
    </source>
</reference>
<organism evidence="2 3">
    <name type="scientific">Flexivirga alba</name>
    <dbReference type="NCBI Taxonomy" id="702742"/>
    <lineage>
        <taxon>Bacteria</taxon>
        <taxon>Bacillati</taxon>
        <taxon>Actinomycetota</taxon>
        <taxon>Actinomycetes</taxon>
        <taxon>Micrococcales</taxon>
        <taxon>Dermacoccaceae</taxon>
        <taxon>Flexivirga</taxon>
    </lineage>
</organism>
<proteinExistence type="predicted"/>
<keyword evidence="3" id="KW-1185">Reference proteome</keyword>
<dbReference type="NCBIfam" id="NF038356">
    <property type="entry name" value="actino_DLW39"/>
    <property type="match status" value="1"/>
</dbReference>
<dbReference type="Proteomes" id="UP001596298">
    <property type="component" value="Unassembled WGS sequence"/>
</dbReference>
<feature type="chain" id="PRO_5045968019" evidence="1">
    <location>
        <begin position="18"/>
        <end position="44"/>
    </location>
</feature>
<dbReference type="RefSeq" id="WP_382399169.1">
    <property type="nucleotide sequence ID" value="NZ_JBHSWH010000001.1"/>
</dbReference>
<accession>A0ABW2ACS8</accession>
<dbReference type="InterPro" id="IPR047990">
    <property type="entry name" value="DLW39-like"/>
</dbReference>
<dbReference type="EMBL" id="JBHSWH010000001">
    <property type="protein sequence ID" value="MFC6704698.1"/>
    <property type="molecule type" value="Genomic_DNA"/>
</dbReference>